<keyword evidence="6" id="KW-1185">Reference proteome</keyword>
<dbReference type="OrthoDB" id="561214at2"/>
<feature type="domain" description="HTH luxR-type" evidence="4">
    <location>
        <begin position="149"/>
        <end position="214"/>
    </location>
</feature>
<protein>
    <submittedName>
        <fullName evidence="5">Transcriptional regulator</fullName>
    </submittedName>
</protein>
<dbReference type="PANTHER" id="PTHR44688:SF16">
    <property type="entry name" value="DNA-BINDING TRANSCRIPTIONAL ACTIVATOR DEVR_DOSR"/>
    <property type="match status" value="1"/>
</dbReference>
<dbReference type="CDD" id="cd06170">
    <property type="entry name" value="LuxR_C_like"/>
    <property type="match status" value="1"/>
</dbReference>
<dbReference type="NCBIfam" id="NF007505">
    <property type="entry name" value="PRK10100.1"/>
    <property type="match status" value="1"/>
</dbReference>
<dbReference type="RefSeq" id="WP_038154530.1">
    <property type="nucleotide sequence ID" value="NZ_JMTB01000040.1"/>
</dbReference>
<dbReference type="eggNOG" id="COG2197">
    <property type="taxonomic scope" value="Bacteria"/>
</dbReference>
<dbReference type="PROSITE" id="PS00622">
    <property type="entry name" value="HTH_LUXR_1"/>
    <property type="match status" value="1"/>
</dbReference>
<organism evidence="5 6">
    <name type="scientific">Trabulsiella guamensis ATCC 49490</name>
    <dbReference type="NCBI Taxonomy" id="1005994"/>
    <lineage>
        <taxon>Bacteria</taxon>
        <taxon>Pseudomonadati</taxon>
        <taxon>Pseudomonadota</taxon>
        <taxon>Gammaproteobacteria</taxon>
        <taxon>Enterobacterales</taxon>
        <taxon>Enterobacteriaceae</taxon>
        <taxon>Trabulsiella</taxon>
    </lineage>
</organism>
<evidence type="ECO:0000256" key="1">
    <source>
        <dbReference type="ARBA" id="ARBA00023015"/>
    </source>
</evidence>
<dbReference type="Gene3D" id="3.40.50.2300">
    <property type="match status" value="1"/>
</dbReference>
<accession>A0A085AGQ8</accession>
<dbReference type="SMART" id="SM00421">
    <property type="entry name" value="HTH_LUXR"/>
    <property type="match status" value="1"/>
</dbReference>
<reference evidence="6" key="1">
    <citation type="submission" date="2014-05" db="EMBL/GenBank/DDBJ databases">
        <title>ATOL: Assembling a taxonomically balanced genome-scale reconstruction of the evolutionary history of the Enterobacteriaceae.</title>
        <authorList>
            <person name="Plunkett G. III"/>
            <person name="Neeno-Eckwall E.C."/>
            <person name="Glasner J.D."/>
            <person name="Perna N.T."/>
        </authorList>
    </citation>
    <scope>NUCLEOTIDE SEQUENCE [LARGE SCALE GENOMIC DNA]</scope>
    <source>
        <strain evidence="6">ATCC 49490</strain>
    </source>
</reference>
<dbReference type="AlphaFoldDB" id="A0A085AGQ8"/>
<dbReference type="InterPro" id="IPR016032">
    <property type="entry name" value="Sig_transdc_resp-reg_C-effctor"/>
</dbReference>
<dbReference type="FunFam" id="1.10.10.10:FF:000153">
    <property type="entry name" value="LuxR family transcriptional regulator"/>
    <property type="match status" value="1"/>
</dbReference>
<dbReference type="PANTHER" id="PTHR44688">
    <property type="entry name" value="DNA-BINDING TRANSCRIPTIONAL ACTIVATOR DEVR_DOSR"/>
    <property type="match status" value="1"/>
</dbReference>
<name>A0A085AGQ8_9ENTR</name>
<dbReference type="Proteomes" id="UP000028630">
    <property type="component" value="Unassembled WGS sequence"/>
</dbReference>
<dbReference type="GO" id="GO:0006355">
    <property type="term" value="P:regulation of DNA-templated transcription"/>
    <property type="evidence" value="ECO:0007669"/>
    <property type="project" value="InterPro"/>
</dbReference>
<dbReference type="SUPFAM" id="SSF46894">
    <property type="entry name" value="C-terminal effector domain of the bipartite response regulators"/>
    <property type="match status" value="1"/>
</dbReference>
<comment type="caution">
    <text evidence="5">The sequence shown here is derived from an EMBL/GenBank/DDBJ whole genome shotgun (WGS) entry which is preliminary data.</text>
</comment>
<dbReference type="Gene3D" id="1.10.10.10">
    <property type="entry name" value="Winged helix-like DNA-binding domain superfamily/Winged helix DNA-binding domain"/>
    <property type="match status" value="1"/>
</dbReference>
<evidence type="ECO:0000256" key="3">
    <source>
        <dbReference type="ARBA" id="ARBA00023163"/>
    </source>
</evidence>
<evidence type="ECO:0000313" key="5">
    <source>
        <dbReference type="EMBL" id="KFC09403.1"/>
    </source>
</evidence>
<dbReference type="EMBL" id="JMTB01000040">
    <property type="protein sequence ID" value="KFC09403.1"/>
    <property type="molecule type" value="Genomic_DNA"/>
</dbReference>
<dbReference type="PRINTS" id="PR00038">
    <property type="entry name" value="HTHLUXR"/>
</dbReference>
<sequence length="216" mass="25073">MFNEVHSIHGHTLLLITKPSLQATALLQHLKHSLILTTKLHNIQRSLDDIPAGSIILFDMMEADKKLIHYWQENLSRKNNNIRVLLLNTPDEYPFRDIENWPYINGVFYASEDESRLLEGLHGVLRGECYFSQKLASYLITHSGNYRYNGTDTTLLTHREKEILNKLRIGASNNEIARSLFISENTVKTHLYNLFKKISVKNRTQAVSWANDNLRR</sequence>
<dbReference type="InterPro" id="IPR000792">
    <property type="entry name" value="Tscrpt_reg_LuxR_C"/>
</dbReference>
<dbReference type="GO" id="GO:0003677">
    <property type="term" value="F:DNA binding"/>
    <property type="evidence" value="ECO:0007669"/>
    <property type="project" value="UniProtKB-KW"/>
</dbReference>
<gene>
    <name evidence="5" type="primary">csgD</name>
    <name evidence="5" type="ORF">GTGU_00947</name>
</gene>
<evidence type="ECO:0000256" key="2">
    <source>
        <dbReference type="ARBA" id="ARBA00023125"/>
    </source>
</evidence>
<dbReference type="PROSITE" id="PS50043">
    <property type="entry name" value="HTH_LUXR_2"/>
    <property type="match status" value="1"/>
</dbReference>
<proteinExistence type="predicted"/>
<dbReference type="Pfam" id="PF00196">
    <property type="entry name" value="GerE"/>
    <property type="match status" value="1"/>
</dbReference>
<evidence type="ECO:0000313" key="6">
    <source>
        <dbReference type="Proteomes" id="UP000028630"/>
    </source>
</evidence>
<dbReference type="InterPro" id="IPR036388">
    <property type="entry name" value="WH-like_DNA-bd_sf"/>
</dbReference>
<keyword evidence="3" id="KW-0804">Transcription</keyword>
<keyword evidence="2" id="KW-0238">DNA-binding</keyword>
<evidence type="ECO:0000259" key="4">
    <source>
        <dbReference type="PROSITE" id="PS50043"/>
    </source>
</evidence>
<keyword evidence="1" id="KW-0805">Transcription regulation</keyword>